<name>A0A6A8DFG1_9BACI</name>
<dbReference type="Proteomes" id="UP000799092">
    <property type="component" value="Unassembled WGS sequence"/>
</dbReference>
<comment type="caution">
    <text evidence="2">The sequence shown here is derived from an EMBL/GenBank/DDBJ whole genome shotgun (WGS) entry which is preliminary data.</text>
</comment>
<dbReference type="InterPro" id="IPR029068">
    <property type="entry name" value="Glyas_Bleomycin-R_OHBP_Dase"/>
</dbReference>
<dbReference type="Gene3D" id="3.10.180.10">
    <property type="entry name" value="2,3-Dihydroxybiphenyl 1,2-Dioxygenase, domain 1"/>
    <property type="match status" value="1"/>
</dbReference>
<dbReference type="AlphaFoldDB" id="A0A6A8DFG1"/>
<dbReference type="SUPFAM" id="SSF54593">
    <property type="entry name" value="Glyoxalase/Bleomycin resistance protein/Dihydroxybiphenyl dioxygenase"/>
    <property type="match status" value="1"/>
</dbReference>
<organism evidence="2 3">
    <name type="scientific">Aquibacillus halophilus</name>
    <dbReference type="NCBI Taxonomy" id="930132"/>
    <lineage>
        <taxon>Bacteria</taxon>
        <taxon>Bacillati</taxon>
        <taxon>Bacillota</taxon>
        <taxon>Bacilli</taxon>
        <taxon>Bacillales</taxon>
        <taxon>Bacillaceae</taxon>
        <taxon>Aquibacillus</taxon>
    </lineage>
</organism>
<dbReference type="EMBL" id="WJNG01000002">
    <property type="protein sequence ID" value="MRH41597.1"/>
    <property type="molecule type" value="Genomic_DNA"/>
</dbReference>
<evidence type="ECO:0000313" key="3">
    <source>
        <dbReference type="Proteomes" id="UP000799092"/>
    </source>
</evidence>
<evidence type="ECO:0000313" key="2">
    <source>
        <dbReference type="EMBL" id="MRH41597.1"/>
    </source>
</evidence>
<protein>
    <submittedName>
        <fullName evidence="2">Bleomycin resistance protein</fullName>
    </submittedName>
</protein>
<evidence type="ECO:0000259" key="1">
    <source>
        <dbReference type="PROSITE" id="PS51819"/>
    </source>
</evidence>
<feature type="domain" description="VOC" evidence="1">
    <location>
        <begin position="7"/>
        <end position="156"/>
    </location>
</feature>
<accession>A0A6A8DFG1</accession>
<keyword evidence="3" id="KW-1185">Reference proteome</keyword>
<dbReference type="InterPro" id="IPR037523">
    <property type="entry name" value="VOC_core"/>
</dbReference>
<dbReference type="PROSITE" id="PS51819">
    <property type="entry name" value="VOC"/>
    <property type="match status" value="1"/>
</dbReference>
<sequence length="160" mass="18137">MCLESVGSKHVVKLGIVVKNVEEAANSYAKILGVEVPDISIPGPETAPDPTGKSYVQYKGSDRKPRCKFAKIYTEPVYLELIEPLPDVPNPYTDFVDKHGYGVYFISFYIDGFGEHIQFMEDLGFPLTFKHDKGHERYAYFDTFEKLGLVLEYKEVGEID</sequence>
<reference evidence="2" key="1">
    <citation type="submission" date="2019-11" db="EMBL/GenBank/DDBJ databases">
        <authorList>
            <person name="Li J."/>
        </authorList>
    </citation>
    <scope>NUCLEOTIDE SEQUENCE</scope>
    <source>
        <strain evidence="2">B6B</strain>
    </source>
</reference>
<gene>
    <name evidence="2" type="ORF">GH741_02785</name>
</gene>
<dbReference type="Pfam" id="PF13669">
    <property type="entry name" value="Glyoxalase_4"/>
    <property type="match status" value="1"/>
</dbReference>
<proteinExistence type="predicted"/>